<evidence type="ECO:0000256" key="2">
    <source>
        <dbReference type="ARBA" id="ARBA00022679"/>
    </source>
</evidence>
<dbReference type="InterPro" id="IPR037143">
    <property type="entry name" value="4-PPantetheinyl_Trfase_dom_sf"/>
</dbReference>
<dbReference type="Pfam" id="PF01648">
    <property type="entry name" value="ACPS"/>
    <property type="match status" value="1"/>
</dbReference>
<dbReference type="PANTHER" id="PTHR12215:SF10">
    <property type="entry name" value="L-AMINOADIPATE-SEMIALDEHYDE DEHYDROGENASE-PHOSPHOPANTETHEINYL TRANSFERASE"/>
    <property type="match status" value="1"/>
</dbReference>
<protein>
    <submittedName>
        <fullName evidence="5">4'-phosphopantetheinyl transferase superfamily protein</fullName>
    </submittedName>
</protein>
<feature type="domain" description="4'-phosphopantetheinyl transferase N-terminal" evidence="4">
    <location>
        <begin position="18"/>
        <end position="101"/>
    </location>
</feature>
<gene>
    <name evidence="5" type="ORF">FOZ76_27130</name>
</gene>
<dbReference type="Gene3D" id="3.90.470.20">
    <property type="entry name" value="4'-phosphopantetheinyl transferase domain"/>
    <property type="match status" value="2"/>
</dbReference>
<evidence type="ECO:0000313" key="6">
    <source>
        <dbReference type="Proteomes" id="UP000318405"/>
    </source>
</evidence>
<keyword evidence="2 5" id="KW-0808">Transferase</keyword>
<proteinExistence type="inferred from homology"/>
<dbReference type="GO" id="GO:0000287">
    <property type="term" value="F:magnesium ion binding"/>
    <property type="evidence" value="ECO:0007669"/>
    <property type="project" value="InterPro"/>
</dbReference>
<sequence length="235" mass="25292">MLIVHLLRTDLDADVLQGLTAALLPHERARVLRRRRPDDQRHGIVAYAALRHLLAARLGCAPLEPRFERTRLGKPHLAGAWHDAGVHFNVSHSGAWVAVAVAGHAVGVDVECGCPPDHRDIAARWFRPEEAHRAGTPAGFLSVWTAKEAVLKASGEGLGGDWQAFAVPCASPRLQPVEALDANTDHASYRVASQALDDDCWIAAAVRGQAEMLEPRRLDVRSIAAAGLSSDSCIG</sequence>
<evidence type="ECO:0000313" key="5">
    <source>
        <dbReference type="EMBL" id="TSH88263.1"/>
    </source>
</evidence>
<dbReference type="EMBL" id="VLTJ01000046">
    <property type="protein sequence ID" value="TSH88263.1"/>
    <property type="molecule type" value="Genomic_DNA"/>
</dbReference>
<reference evidence="5 6" key="1">
    <citation type="submission" date="2019-07" db="EMBL/GenBank/DDBJ databases">
        <title>Qingshengfaniella alkalisoli gen. nov., sp. nov., isolated from saline soil.</title>
        <authorList>
            <person name="Xu L."/>
            <person name="Huang X.-X."/>
            <person name="Sun J.-Q."/>
        </authorList>
    </citation>
    <scope>NUCLEOTIDE SEQUENCE [LARGE SCALE GENOMIC DNA]</scope>
    <source>
        <strain evidence="5 6">DSM 27279</strain>
    </source>
</reference>
<organism evidence="5 6">
    <name type="scientific">Verticiella sediminum</name>
    <dbReference type="NCBI Taxonomy" id="1247510"/>
    <lineage>
        <taxon>Bacteria</taxon>
        <taxon>Pseudomonadati</taxon>
        <taxon>Pseudomonadota</taxon>
        <taxon>Betaproteobacteria</taxon>
        <taxon>Burkholderiales</taxon>
        <taxon>Alcaligenaceae</taxon>
        <taxon>Verticiella</taxon>
    </lineage>
</organism>
<dbReference type="SUPFAM" id="SSF56214">
    <property type="entry name" value="4'-phosphopantetheinyl transferase"/>
    <property type="match status" value="2"/>
</dbReference>
<evidence type="ECO:0000259" key="3">
    <source>
        <dbReference type="Pfam" id="PF01648"/>
    </source>
</evidence>
<dbReference type="PANTHER" id="PTHR12215">
    <property type="entry name" value="PHOSPHOPANTETHEINE TRANSFERASE"/>
    <property type="match status" value="1"/>
</dbReference>
<dbReference type="InterPro" id="IPR055066">
    <property type="entry name" value="AASDHPPT_N"/>
</dbReference>
<dbReference type="GO" id="GO:0008897">
    <property type="term" value="F:holo-[acyl-carrier-protein] synthase activity"/>
    <property type="evidence" value="ECO:0007669"/>
    <property type="project" value="InterPro"/>
</dbReference>
<dbReference type="RefSeq" id="WP_143951430.1">
    <property type="nucleotide sequence ID" value="NZ_BAABMB010000001.1"/>
</dbReference>
<dbReference type="Pfam" id="PF22624">
    <property type="entry name" value="AASDHPPT_N"/>
    <property type="match status" value="1"/>
</dbReference>
<comment type="caution">
    <text evidence="5">The sequence shown here is derived from an EMBL/GenBank/DDBJ whole genome shotgun (WGS) entry which is preliminary data.</text>
</comment>
<dbReference type="InterPro" id="IPR008278">
    <property type="entry name" value="4-PPantetheinyl_Trfase_dom"/>
</dbReference>
<dbReference type="GO" id="GO:0019878">
    <property type="term" value="P:lysine biosynthetic process via aminoadipic acid"/>
    <property type="evidence" value="ECO:0007669"/>
    <property type="project" value="TreeGrafter"/>
</dbReference>
<evidence type="ECO:0000259" key="4">
    <source>
        <dbReference type="Pfam" id="PF22624"/>
    </source>
</evidence>
<feature type="domain" description="4'-phosphopantetheinyl transferase" evidence="3">
    <location>
        <begin position="105"/>
        <end position="175"/>
    </location>
</feature>
<name>A0A556A5U6_9BURK</name>
<keyword evidence="6" id="KW-1185">Reference proteome</keyword>
<accession>A0A556A5U6</accession>
<dbReference type="InterPro" id="IPR050559">
    <property type="entry name" value="P-Pant_transferase_sf"/>
</dbReference>
<dbReference type="OrthoDB" id="9808281at2"/>
<dbReference type="GO" id="GO:0005829">
    <property type="term" value="C:cytosol"/>
    <property type="evidence" value="ECO:0007669"/>
    <property type="project" value="TreeGrafter"/>
</dbReference>
<evidence type="ECO:0000256" key="1">
    <source>
        <dbReference type="ARBA" id="ARBA00010990"/>
    </source>
</evidence>
<dbReference type="AlphaFoldDB" id="A0A556A5U6"/>
<comment type="similarity">
    <text evidence="1">Belongs to the P-Pant transferase superfamily. Gsp/Sfp/HetI/AcpT family.</text>
</comment>
<dbReference type="Proteomes" id="UP000318405">
    <property type="component" value="Unassembled WGS sequence"/>
</dbReference>